<sequence>MKIDKCFLKSGTQKFSVIDLTTNGENFNWSRRLGRYIA</sequence>
<protein>
    <submittedName>
        <fullName evidence="1">Uncharacterized protein</fullName>
    </submittedName>
</protein>
<evidence type="ECO:0000313" key="1">
    <source>
        <dbReference type="EMBL" id="SUZ71368.1"/>
    </source>
</evidence>
<accession>A0A381PXQ2</accession>
<name>A0A381PXQ2_9ZZZZ</name>
<organism evidence="1">
    <name type="scientific">marine metagenome</name>
    <dbReference type="NCBI Taxonomy" id="408172"/>
    <lineage>
        <taxon>unclassified sequences</taxon>
        <taxon>metagenomes</taxon>
        <taxon>ecological metagenomes</taxon>
    </lineage>
</organism>
<dbReference type="EMBL" id="UINC01001119">
    <property type="protein sequence ID" value="SUZ71368.1"/>
    <property type="molecule type" value="Genomic_DNA"/>
</dbReference>
<dbReference type="AlphaFoldDB" id="A0A381PXQ2"/>
<proteinExistence type="predicted"/>
<gene>
    <name evidence="1" type="ORF">METZ01_LOCUS24222</name>
</gene>
<reference evidence="1" key="1">
    <citation type="submission" date="2018-05" db="EMBL/GenBank/DDBJ databases">
        <authorList>
            <person name="Lanie J.A."/>
            <person name="Ng W.-L."/>
            <person name="Kazmierczak K.M."/>
            <person name="Andrzejewski T.M."/>
            <person name="Davidsen T.M."/>
            <person name="Wayne K.J."/>
            <person name="Tettelin H."/>
            <person name="Glass J.I."/>
            <person name="Rusch D."/>
            <person name="Podicherti R."/>
            <person name="Tsui H.-C.T."/>
            <person name="Winkler M.E."/>
        </authorList>
    </citation>
    <scope>NUCLEOTIDE SEQUENCE</scope>
</reference>